<feature type="transmembrane region" description="Helical" evidence="1">
    <location>
        <begin position="55"/>
        <end position="76"/>
    </location>
</feature>
<comment type="caution">
    <text evidence="3">The sequence shown here is derived from an EMBL/GenBank/DDBJ whole genome shotgun (WGS) entry which is preliminary data.</text>
</comment>
<keyword evidence="1" id="KW-0472">Membrane</keyword>
<proteinExistence type="predicted"/>
<organism evidence="3 4">
    <name type="scientific">Araneus ventricosus</name>
    <name type="common">Orbweaver spider</name>
    <name type="synonym">Epeira ventricosa</name>
    <dbReference type="NCBI Taxonomy" id="182803"/>
    <lineage>
        <taxon>Eukaryota</taxon>
        <taxon>Metazoa</taxon>
        <taxon>Ecdysozoa</taxon>
        <taxon>Arthropoda</taxon>
        <taxon>Chelicerata</taxon>
        <taxon>Arachnida</taxon>
        <taxon>Araneae</taxon>
        <taxon>Araneomorphae</taxon>
        <taxon>Entelegynae</taxon>
        <taxon>Araneoidea</taxon>
        <taxon>Araneidae</taxon>
        <taxon>Araneus</taxon>
    </lineage>
</organism>
<dbReference type="Proteomes" id="UP000499080">
    <property type="component" value="Unassembled WGS sequence"/>
</dbReference>
<keyword evidence="1" id="KW-1133">Transmembrane helix</keyword>
<dbReference type="AlphaFoldDB" id="A0A4Y2DUM4"/>
<accession>A0A4Y2DUM4</accession>
<sequence>MEFLTTALFCLSQFSIMAAFNVNDDIPGIPGVPDPRNMKVKISRGSGMGPIHPGYALLVLLAFAFFVLVFWMIVFYKRQGDRDNKRILFLTSY</sequence>
<feature type="chain" id="PRO_5021421474" evidence="2">
    <location>
        <begin position="20"/>
        <end position="93"/>
    </location>
</feature>
<dbReference type="EMBL" id="BGPR01000444">
    <property type="protein sequence ID" value="GBM20593.1"/>
    <property type="molecule type" value="Genomic_DNA"/>
</dbReference>
<evidence type="ECO:0000256" key="2">
    <source>
        <dbReference type="SAM" id="SignalP"/>
    </source>
</evidence>
<evidence type="ECO:0000313" key="4">
    <source>
        <dbReference type="Proteomes" id="UP000499080"/>
    </source>
</evidence>
<name>A0A4Y2DUM4_ARAVE</name>
<evidence type="ECO:0000256" key="1">
    <source>
        <dbReference type="SAM" id="Phobius"/>
    </source>
</evidence>
<evidence type="ECO:0000313" key="3">
    <source>
        <dbReference type="EMBL" id="GBM20593.1"/>
    </source>
</evidence>
<gene>
    <name evidence="3" type="ORF">AVEN_261714_1</name>
</gene>
<keyword evidence="4" id="KW-1185">Reference proteome</keyword>
<protein>
    <submittedName>
        <fullName evidence="3">Uncharacterized protein</fullName>
    </submittedName>
</protein>
<keyword evidence="2" id="KW-0732">Signal</keyword>
<reference evidence="3 4" key="1">
    <citation type="journal article" date="2019" name="Sci. Rep.">
        <title>Orb-weaving spider Araneus ventricosus genome elucidates the spidroin gene catalogue.</title>
        <authorList>
            <person name="Kono N."/>
            <person name="Nakamura H."/>
            <person name="Ohtoshi R."/>
            <person name="Moran D.A.P."/>
            <person name="Shinohara A."/>
            <person name="Yoshida Y."/>
            <person name="Fujiwara M."/>
            <person name="Mori M."/>
            <person name="Tomita M."/>
            <person name="Arakawa K."/>
        </authorList>
    </citation>
    <scope>NUCLEOTIDE SEQUENCE [LARGE SCALE GENOMIC DNA]</scope>
</reference>
<feature type="signal peptide" evidence="2">
    <location>
        <begin position="1"/>
        <end position="19"/>
    </location>
</feature>
<keyword evidence="1" id="KW-0812">Transmembrane</keyword>